<keyword evidence="2" id="KW-1003">Cell membrane</keyword>
<evidence type="ECO:0000256" key="1">
    <source>
        <dbReference type="ARBA" id="ARBA00004651"/>
    </source>
</evidence>
<organism evidence="7 8">
    <name type="scientific">Paenibacillus nanensis</name>
    <dbReference type="NCBI Taxonomy" id="393251"/>
    <lineage>
        <taxon>Bacteria</taxon>
        <taxon>Bacillati</taxon>
        <taxon>Bacillota</taxon>
        <taxon>Bacilli</taxon>
        <taxon>Bacillales</taxon>
        <taxon>Paenibacillaceae</taxon>
        <taxon>Paenibacillus</taxon>
    </lineage>
</organism>
<gene>
    <name evidence="7" type="ORF">D3P08_12805</name>
</gene>
<evidence type="ECO:0000256" key="4">
    <source>
        <dbReference type="ARBA" id="ARBA00022989"/>
    </source>
</evidence>
<proteinExistence type="predicted"/>
<comment type="subcellular location">
    <subcellularLocation>
        <location evidence="1">Cell membrane</location>
        <topology evidence="1">Multi-pass membrane protein</topology>
    </subcellularLocation>
</comment>
<evidence type="ECO:0000256" key="3">
    <source>
        <dbReference type="ARBA" id="ARBA00022692"/>
    </source>
</evidence>
<name>A0A3A1UV23_9BACL</name>
<dbReference type="GO" id="GO:0005886">
    <property type="term" value="C:plasma membrane"/>
    <property type="evidence" value="ECO:0007669"/>
    <property type="project" value="UniProtKB-SubCell"/>
</dbReference>
<keyword evidence="3 6" id="KW-0812">Transmembrane</keyword>
<evidence type="ECO:0000256" key="6">
    <source>
        <dbReference type="SAM" id="Phobius"/>
    </source>
</evidence>
<dbReference type="PANTHER" id="PTHR33931">
    <property type="entry name" value="HOLIN-LIKE PROTEIN CIDA-RELATED"/>
    <property type="match status" value="1"/>
</dbReference>
<keyword evidence="4 6" id="KW-1133">Transmembrane helix</keyword>
<evidence type="ECO:0000313" key="8">
    <source>
        <dbReference type="Proteomes" id="UP000266482"/>
    </source>
</evidence>
<reference evidence="7 8" key="1">
    <citation type="submission" date="2018-09" db="EMBL/GenBank/DDBJ databases">
        <title>Paenibacillus aracenensis nov. sp. isolated from a cave in southern Spain.</title>
        <authorList>
            <person name="Jurado V."/>
            <person name="Gutierrez-Patricio S."/>
            <person name="Gonzalez-Pimentel J.L."/>
            <person name="Miller A.Z."/>
            <person name="Laiz L."/>
            <person name="Saiz-Jimenez C."/>
        </authorList>
    </citation>
    <scope>NUCLEOTIDE SEQUENCE [LARGE SCALE GENOMIC DNA]</scope>
    <source>
        <strain evidence="7 8">DSM 22867</strain>
    </source>
</reference>
<feature type="transmembrane region" description="Helical" evidence="6">
    <location>
        <begin position="81"/>
        <end position="104"/>
    </location>
</feature>
<comment type="caution">
    <text evidence="7">The sequence shown here is derived from an EMBL/GenBank/DDBJ whole genome shotgun (WGS) entry which is preliminary data.</text>
</comment>
<dbReference type="Pfam" id="PF03788">
    <property type="entry name" value="LrgA"/>
    <property type="match status" value="1"/>
</dbReference>
<sequence>MRGIALFTIFYLLGIGLEKGLSVPLPANVIGLALLTVSLSIGLIKLEWVDAGSSIAIRHMGLLFIPAIVGAAAYGNELRAAWLPVTLSIVLNTLFTMLAAGAVIRLWPDRRKEHDVSRSTSA</sequence>
<dbReference type="EMBL" id="QXQA01000007">
    <property type="protein sequence ID" value="RIX52357.1"/>
    <property type="molecule type" value="Genomic_DNA"/>
</dbReference>
<protein>
    <submittedName>
        <fullName evidence="7">CidA/LrgA family protein</fullName>
    </submittedName>
</protein>
<evidence type="ECO:0000256" key="5">
    <source>
        <dbReference type="ARBA" id="ARBA00023136"/>
    </source>
</evidence>
<keyword evidence="8" id="KW-1185">Reference proteome</keyword>
<dbReference type="RefSeq" id="WP_119600084.1">
    <property type="nucleotide sequence ID" value="NZ_QXQA01000007.1"/>
</dbReference>
<evidence type="ECO:0000313" key="7">
    <source>
        <dbReference type="EMBL" id="RIX52357.1"/>
    </source>
</evidence>
<accession>A0A3A1UV23</accession>
<dbReference type="InterPro" id="IPR005538">
    <property type="entry name" value="LrgA/CidA"/>
</dbReference>
<feature type="transmembrane region" description="Helical" evidence="6">
    <location>
        <begin position="55"/>
        <end position="75"/>
    </location>
</feature>
<feature type="transmembrane region" description="Helical" evidence="6">
    <location>
        <begin position="30"/>
        <end position="48"/>
    </location>
</feature>
<evidence type="ECO:0000256" key="2">
    <source>
        <dbReference type="ARBA" id="ARBA00022475"/>
    </source>
</evidence>
<dbReference type="Proteomes" id="UP000266482">
    <property type="component" value="Unassembled WGS sequence"/>
</dbReference>
<keyword evidence="5 6" id="KW-0472">Membrane</keyword>
<dbReference type="OrthoDB" id="3176438at2"/>
<dbReference type="PANTHER" id="PTHR33931:SF2">
    <property type="entry name" value="HOLIN-LIKE PROTEIN CIDA"/>
    <property type="match status" value="1"/>
</dbReference>
<dbReference type="AlphaFoldDB" id="A0A3A1UV23"/>